<name>A0A7I9YU11_MYCBU</name>
<proteinExistence type="predicted"/>
<dbReference type="AlphaFoldDB" id="A0A7I9YU11"/>
<dbReference type="RefSeq" id="WP_139805463.1">
    <property type="nucleotide sequence ID" value="NZ_BLKZ01000001.1"/>
</dbReference>
<sequence length="287" mass="32490">MAAEENATYVEYETFSAATITDQNINEFATHSYTLIEQLVPSKERTRICQRALELVENAAPGPGPGSFERCGDFHMEYLLESLTPTIGQVAQHVLFPTYSFFRIYTTGDGLARHVDRPSCEFSVSVNLGYNAPTPWPLWVEGPLGPRSVALEPGDAVVYRGLECPHWRDPFDGEFAVQLFLHYVDQDGPYAEWKFDKNRRLSTMPTAIRLAKHLHLESAGILELGPSRSVPLNPVWILVLEKLQSNCAVNEIVNDTMAKFHLSQVRAEAQIQSIFFWLEKNRLVYID</sequence>
<protein>
    <submittedName>
        <fullName evidence="1">Uncharacterized protein</fullName>
    </submittedName>
</protein>
<reference evidence="1 2" key="1">
    <citation type="journal article" date="2019" name="Emerg. Microbes Infect.">
        <title>Comprehensive subspecies identification of 175 nontuberculous mycobacteria species based on 7547 genomic profiles.</title>
        <authorList>
            <person name="Matsumoto Y."/>
            <person name="Kinjo T."/>
            <person name="Motooka D."/>
            <person name="Nabeya D."/>
            <person name="Jung N."/>
            <person name="Uechi K."/>
            <person name="Horii T."/>
            <person name="Iida T."/>
            <person name="Fujita J."/>
            <person name="Nakamura S."/>
        </authorList>
    </citation>
    <scope>NUCLEOTIDE SEQUENCE [LARGE SCALE GENOMIC DNA]</scope>
    <source>
        <strain evidence="1 2">JCM 30725</strain>
    </source>
</reference>
<comment type="caution">
    <text evidence="1">The sequence shown here is derived from an EMBL/GenBank/DDBJ whole genome shotgun (WGS) entry which is preliminary data.</text>
</comment>
<organism evidence="1 2">
    <name type="scientific">Mycobacterium bourgelatii</name>
    <dbReference type="NCBI Taxonomy" id="1273442"/>
    <lineage>
        <taxon>Bacteria</taxon>
        <taxon>Bacillati</taxon>
        <taxon>Actinomycetota</taxon>
        <taxon>Actinomycetes</taxon>
        <taxon>Mycobacteriales</taxon>
        <taxon>Mycobacteriaceae</taxon>
        <taxon>Mycobacterium</taxon>
    </lineage>
</organism>
<dbReference type="Proteomes" id="UP000465360">
    <property type="component" value="Unassembled WGS sequence"/>
</dbReference>
<evidence type="ECO:0000313" key="1">
    <source>
        <dbReference type="EMBL" id="GFG92168.1"/>
    </source>
</evidence>
<evidence type="ECO:0000313" key="2">
    <source>
        <dbReference type="Proteomes" id="UP000465360"/>
    </source>
</evidence>
<dbReference type="EMBL" id="BLKZ01000001">
    <property type="protein sequence ID" value="GFG92168.1"/>
    <property type="molecule type" value="Genomic_DNA"/>
</dbReference>
<accession>A0A7I9YU11</accession>
<gene>
    <name evidence="1" type="ORF">MBOU_42100</name>
</gene>
<keyword evidence="2" id="KW-1185">Reference proteome</keyword>